<organism evidence="1 2">
    <name type="scientific">Mameliella alba</name>
    <dbReference type="NCBI Taxonomy" id="561184"/>
    <lineage>
        <taxon>Bacteria</taxon>
        <taxon>Pseudomonadati</taxon>
        <taxon>Pseudomonadota</taxon>
        <taxon>Alphaproteobacteria</taxon>
        <taxon>Rhodobacterales</taxon>
        <taxon>Roseobacteraceae</taxon>
        <taxon>Mameliella</taxon>
    </lineage>
</organism>
<comment type="caution">
    <text evidence="1">The sequence shown here is derived from an EMBL/GenBank/DDBJ whole genome shotgun (WGS) entry which is preliminary data.</text>
</comment>
<evidence type="ECO:0000313" key="2">
    <source>
        <dbReference type="Proteomes" id="UP000030960"/>
    </source>
</evidence>
<protein>
    <submittedName>
        <fullName evidence="1">Uncharacterized protein</fullName>
    </submittedName>
</protein>
<keyword evidence="2" id="KW-1185">Reference proteome</keyword>
<reference evidence="1 2" key="1">
    <citation type="submission" date="2014-10" db="EMBL/GenBank/DDBJ databases">
        <title>Genome sequence of Ponticoccus sp. strain UMTAT08 isolated from clonal culture of toxic dinoflagellate Alexandrium tamiyavanichii.</title>
        <authorList>
            <person name="Gan H.Y."/>
            <person name="Muhd D.-D."/>
            <person name="Mohd Noor M.E."/>
            <person name="Yeong Y.S."/>
            <person name="Usup G."/>
        </authorList>
    </citation>
    <scope>NUCLEOTIDE SEQUENCE [LARGE SCALE GENOMIC DNA]</scope>
    <source>
        <strain evidence="1 2">UMTAT08</strain>
    </source>
</reference>
<dbReference type="EMBL" id="JSUQ01000028">
    <property type="protein sequence ID" value="KHQ50268.1"/>
    <property type="molecule type" value="Genomic_DNA"/>
</dbReference>
<gene>
    <name evidence="1" type="ORF">OA50_05116</name>
</gene>
<sequence length="61" mass="6637">MMSFVAPLSMCLGPSDALFSDVSKRPPDARPETIEALGADPVFGRWVIYQDRACDAFGCVQ</sequence>
<name>A0A0B3RU17_9RHOB</name>
<dbReference type="Proteomes" id="UP000030960">
    <property type="component" value="Unassembled WGS sequence"/>
</dbReference>
<dbReference type="AlphaFoldDB" id="A0A0B3RU17"/>
<evidence type="ECO:0000313" key="1">
    <source>
        <dbReference type="EMBL" id="KHQ50268.1"/>
    </source>
</evidence>
<dbReference type="STRING" id="561184.SAMN05216376_111112"/>
<accession>A0A0B3RU17</accession>
<proteinExistence type="predicted"/>